<keyword evidence="3" id="KW-1185">Reference proteome</keyword>
<organism evidence="2 3">
    <name type="scientific">Mesorhizobium montanum</name>
    <dbReference type="NCBI Taxonomy" id="3072323"/>
    <lineage>
        <taxon>Bacteria</taxon>
        <taxon>Pseudomonadati</taxon>
        <taxon>Pseudomonadota</taxon>
        <taxon>Alphaproteobacteria</taxon>
        <taxon>Hyphomicrobiales</taxon>
        <taxon>Phyllobacteriaceae</taxon>
        <taxon>Mesorhizobium</taxon>
    </lineage>
</organism>
<dbReference type="EMBL" id="JAVIJF010000001">
    <property type="protein sequence ID" value="MDX8523140.1"/>
    <property type="molecule type" value="Genomic_DNA"/>
</dbReference>
<proteinExistence type="predicted"/>
<name>A0ABU4ZCS6_9HYPH</name>
<dbReference type="Proteomes" id="UP001276840">
    <property type="component" value="Unassembled WGS sequence"/>
</dbReference>
<evidence type="ECO:0000256" key="1">
    <source>
        <dbReference type="SAM" id="SignalP"/>
    </source>
</evidence>
<dbReference type="RefSeq" id="WP_320230849.1">
    <property type="nucleotide sequence ID" value="NZ_JAVIJF010000001.1"/>
</dbReference>
<reference evidence="2 3" key="1">
    <citation type="submission" date="2023-08" db="EMBL/GenBank/DDBJ databases">
        <title>Implementing the SeqCode for naming new Mesorhizobium species isolated from Vachellia karroo root nodules.</title>
        <authorList>
            <person name="Van Lill M."/>
        </authorList>
    </citation>
    <scope>NUCLEOTIDE SEQUENCE [LARGE SCALE GENOMIC DNA]</scope>
    <source>
        <strain evidence="2 3">MSK 1335</strain>
    </source>
</reference>
<gene>
    <name evidence="2" type="ORF">RFM68_01360</name>
</gene>
<sequence>MIFSRGRARRTLFACVLACASPAIAAPVETVEISARPISQFHIGQDDQD</sequence>
<evidence type="ECO:0000313" key="3">
    <source>
        <dbReference type="Proteomes" id="UP001276840"/>
    </source>
</evidence>
<keyword evidence="1" id="KW-0732">Signal</keyword>
<evidence type="ECO:0000313" key="2">
    <source>
        <dbReference type="EMBL" id="MDX8523140.1"/>
    </source>
</evidence>
<feature type="signal peptide" evidence="1">
    <location>
        <begin position="1"/>
        <end position="25"/>
    </location>
</feature>
<comment type="caution">
    <text evidence="2">The sequence shown here is derived from an EMBL/GenBank/DDBJ whole genome shotgun (WGS) entry which is preliminary data.</text>
</comment>
<protein>
    <submittedName>
        <fullName evidence="2">Uncharacterized protein</fullName>
    </submittedName>
</protein>
<feature type="chain" id="PRO_5047455566" evidence="1">
    <location>
        <begin position="26"/>
        <end position="49"/>
    </location>
</feature>
<accession>A0ABU4ZCS6</accession>